<dbReference type="AlphaFoldDB" id="A0AAJ2KTE0"/>
<keyword evidence="1" id="KW-0812">Transmembrane</keyword>
<keyword evidence="1" id="KW-1133">Transmembrane helix</keyword>
<comment type="caution">
    <text evidence="2">The sequence shown here is derived from an EMBL/GenBank/DDBJ whole genome shotgun (WGS) entry which is preliminary data.</text>
</comment>
<feature type="transmembrane region" description="Helical" evidence="1">
    <location>
        <begin position="44"/>
        <end position="65"/>
    </location>
</feature>
<dbReference type="Pfam" id="PF07187">
    <property type="entry name" value="DUF1405"/>
    <property type="match status" value="1"/>
</dbReference>
<feature type="transmembrane region" description="Helical" evidence="1">
    <location>
        <begin position="12"/>
        <end position="32"/>
    </location>
</feature>
<dbReference type="EMBL" id="JAWJAY010000001">
    <property type="protein sequence ID" value="MDV2884349.1"/>
    <property type="molecule type" value="Genomic_DNA"/>
</dbReference>
<protein>
    <submittedName>
        <fullName evidence="2">DUF1405 domain-containing protein</fullName>
    </submittedName>
</protein>
<accession>A0AAJ2KTE0</accession>
<evidence type="ECO:0000313" key="3">
    <source>
        <dbReference type="Proteomes" id="UP001285636"/>
    </source>
</evidence>
<feature type="transmembrane region" description="Helical" evidence="1">
    <location>
        <begin position="77"/>
        <end position="99"/>
    </location>
</feature>
<reference evidence="2" key="1">
    <citation type="submission" date="2023-10" db="EMBL/GenBank/DDBJ databases">
        <title>Screening of Alkalihalophilus pseudofirmusBZ-TG-HK211 and Its Alleviation of Salt Stress on Rapeseed Growth.</title>
        <authorList>
            <person name="Zhao B."/>
            <person name="Guo T."/>
        </authorList>
    </citation>
    <scope>NUCLEOTIDE SEQUENCE</scope>
    <source>
        <strain evidence="2">BZ-TG-HK211</strain>
    </source>
</reference>
<gene>
    <name evidence="2" type="ORF">RYX45_04100</name>
</gene>
<sequence length="199" mass="22953">MKTQILTLFGHRLTIILMLIINIPGTIYGYMWYANQLERTPAHFLLFVPDSPTASLFFVIVLIAFLMKKNLPLIEALAAVTLIKYGIWAVVMNLASFAVGATPHWTNYMLIASHAGMALQAVIYAPYFRIKPWHLIVVALWTLHNDVIDYVYMMHPGLHPYLMPYITEIGYFTFWLSVFSLFTVYVLCIRNKTYKLNIL</sequence>
<dbReference type="PANTHER" id="PTHR40042:SF1">
    <property type="entry name" value="DUF1405 DOMAIN-CONTAINING PROTEIN"/>
    <property type="match status" value="1"/>
</dbReference>
<evidence type="ECO:0000313" key="2">
    <source>
        <dbReference type="EMBL" id="MDV2884349.1"/>
    </source>
</evidence>
<feature type="transmembrane region" description="Helical" evidence="1">
    <location>
        <begin position="172"/>
        <end position="189"/>
    </location>
</feature>
<dbReference type="PANTHER" id="PTHR40042">
    <property type="entry name" value="HYPOTHETICAL MEMBRANE SPANNING PROTEIN"/>
    <property type="match status" value="1"/>
</dbReference>
<proteinExistence type="predicted"/>
<organism evidence="2 3">
    <name type="scientific">Alkalihalophilus pseudofirmus</name>
    <name type="common">Bacillus pseudofirmus</name>
    <dbReference type="NCBI Taxonomy" id="79885"/>
    <lineage>
        <taxon>Bacteria</taxon>
        <taxon>Bacillati</taxon>
        <taxon>Bacillota</taxon>
        <taxon>Bacilli</taxon>
        <taxon>Bacillales</taxon>
        <taxon>Bacillaceae</taxon>
        <taxon>Alkalihalophilus</taxon>
    </lineage>
</organism>
<name>A0AAJ2KTE0_ALKPS</name>
<feature type="transmembrane region" description="Helical" evidence="1">
    <location>
        <begin position="105"/>
        <end position="125"/>
    </location>
</feature>
<evidence type="ECO:0000256" key="1">
    <source>
        <dbReference type="SAM" id="Phobius"/>
    </source>
</evidence>
<feature type="transmembrane region" description="Helical" evidence="1">
    <location>
        <begin position="132"/>
        <end position="152"/>
    </location>
</feature>
<keyword evidence="1" id="KW-0472">Membrane</keyword>
<dbReference type="InterPro" id="IPR009845">
    <property type="entry name" value="DUF1405"/>
</dbReference>
<dbReference type="RefSeq" id="WP_289236372.1">
    <property type="nucleotide sequence ID" value="NZ_CP117835.1"/>
</dbReference>
<dbReference type="Proteomes" id="UP001285636">
    <property type="component" value="Unassembled WGS sequence"/>
</dbReference>